<organism evidence="4 5">
    <name type="scientific">Candidatus Thiothrix phosphatis</name>
    <dbReference type="NCBI Taxonomy" id="3112415"/>
    <lineage>
        <taxon>Bacteria</taxon>
        <taxon>Pseudomonadati</taxon>
        <taxon>Pseudomonadota</taxon>
        <taxon>Gammaproteobacteria</taxon>
        <taxon>Thiotrichales</taxon>
        <taxon>Thiotrichaceae</taxon>
        <taxon>Thiothrix</taxon>
    </lineage>
</organism>
<evidence type="ECO:0000313" key="4">
    <source>
        <dbReference type="EMBL" id="MEB4592269.1"/>
    </source>
</evidence>
<proteinExistence type="predicted"/>
<evidence type="ECO:0000256" key="2">
    <source>
        <dbReference type="SAM" id="MobiDB-lite"/>
    </source>
</evidence>
<keyword evidence="5" id="KW-1185">Reference proteome</keyword>
<reference evidence="4 5" key="2">
    <citation type="submission" date="2024-01" db="EMBL/GenBank/DDBJ databases">
        <authorList>
            <person name="Xie X."/>
        </authorList>
    </citation>
    <scope>NUCLEOTIDE SEQUENCE [LARGE SCALE GENOMIC DNA]</scope>
    <source>
        <strain evidence="4">SCUT-1</strain>
    </source>
</reference>
<comment type="caution">
    <text evidence="4">The sequence shown here is derived from an EMBL/GenBank/DDBJ whole genome shotgun (WGS) entry which is preliminary data.</text>
</comment>
<evidence type="ECO:0000256" key="1">
    <source>
        <dbReference type="ARBA" id="ARBA00022884"/>
    </source>
</evidence>
<dbReference type="SUPFAM" id="SSF48657">
    <property type="entry name" value="FinO-like"/>
    <property type="match status" value="1"/>
</dbReference>
<dbReference type="Gene3D" id="1.10.1710.10">
    <property type="entry name" value="ProQ/FinO domain"/>
    <property type="match status" value="1"/>
</dbReference>
<dbReference type="InterPro" id="IPR016103">
    <property type="entry name" value="ProQ/FinO"/>
</dbReference>
<reference evidence="5" key="1">
    <citation type="submission" date="2023-07" db="EMBL/GenBank/DDBJ databases">
        <title>The carbon used by Thiothrix.</title>
        <authorList>
            <person name="Chen L."/>
        </authorList>
    </citation>
    <scope>NUCLEOTIDE SEQUENCE [LARGE SCALE GENOMIC DNA]</scope>
</reference>
<evidence type="ECO:0000259" key="3">
    <source>
        <dbReference type="Pfam" id="PF04352"/>
    </source>
</evidence>
<feature type="compositionally biased region" description="Basic residues" evidence="2">
    <location>
        <begin position="56"/>
        <end position="69"/>
    </location>
</feature>
<dbReference type="Pfam" id="PF04352">
    <property type="entry name" value="ProQ"/>
    <property type="match status" value="1"/>
</dbReference>
<dbReference type="InterPro" id="IPR036442">
    <property type="entry name" value="ProQ/FinO_sf"/>
</dbReference>
<name>A0ABU6CZK3_9GAMM</name>
<feature type="domain" description="ProQ/FinO" evidence="3">
    <location>
        <begin position="84"/>
        <end position="173"/>
    </location>
</feature>
<keyword evidence="1" id="KW-0694">RNA-binding</keyword>
<evidence type="ECO:0000313" key="5">
    <source>
        <dbReference type="Proteomes" id="UP001308005"/>
    </source>
</evidence>
<accession>A0ABU6CZK3</accession>
<sequence length="178" mass="19664">MDNKPDTMTDKPRKTLSLGRKTDKSDGTSPSGSKTIAGKRIIRREASTTPSPPRNKPAKGKAPRKKPAASKKVVIPPSTIRAQELDQQLQGHFGAWRDHLPLAVGIEKAIFRYISTNHISASKRVVQQLLHRHTSTMQYLHNLMQQPLRYHLDGSPAGEVIPTERESAALKLASLPPT</sequence>
<gene>
    <name evidence="4" type="ORF">VSS37_14875</name>
</gene>
<feature type="region of interest" description="Disordered" evidence="2">
    <location>
        <begin position="1"/>
        <end position="72"/>
    </location>
</feature>
<dbReference type="Proteomes" id="UP001308005">
    <property type="component" value="Unassembled WGS sequence"/>
</dbReference>
<protein>
    <submittedName>
        <fullName evidence="4">ProQ/FINO family protein</fullName>
    </submittedName>
</protein>
<feature type="compositionally biased region" description="Basic and acidic residues" evidence="2">
    <location>
        <begin position="1"/>
        <end position="13"/>
    </location>
</feature>
<dbReference type="EMBL" id="JAYMYJ010000128">
    <property type="protein sequence ID" value="MEB4592269.1"/>
    <property type="molecule type" value="Genomic_DNA"/>
</dbReference>
<dbReference type="RefSeq" id="WP_324696464.1">
    <property type="nucleotide sequence ID" value="NZ_JAYMYJ010000128.1"/>
</dbReference>